<feature type="domain" description="Caspase family p20" evidence="17">
    <location>
        <begin position="100"/>
        <end position="224"/>
    </location>
</feature>
<evidence type="ECO:0000256" key="6">
    <source>
        <dbReference type="ARBA" id="ARBA00022703"/>
    </source>
</evidence>
<dbReference type="PANTHER" id="PTHR10454:SF198">
    <property type="entry name" value="CASPASE-3"/>
    <property type="match status" value="1"/>
</dbReference>
<dbReference type="Gene3D" id="3.30.70.1470">
    <property type="entry name" value="Caspase-like"/>
    <property type="match status" value="1"/>
</dbReference>
<evidence type="ECO:0000256" key="3">
    <source>
        <dbReference type="ARBA" id="ARBA00022490"/>
    </source>
</evidence>
<dbReference type="InterPro" id="IPR033139">
    <property type="entry name" value="Caspase_cys_AS"/>
</dbReference>
<dbReference type="SUPFAM" id="SSF52129">
    <property type="entry name" value="Caspase-like"/>
    <property type="match status" value="1"/>
</dbReference>
<dbReference type="RefSeq" id="XP_010901016.2">
    <property type="nucleotide sequence ID" value="XM_010902714.5"/>
</dbReference>
<protein>
    <recommendedName>
        <fullName evidence="14">Caspase-3</fullName>
        <ecNumber evidence="13">3.4.22.56</ecNumber>
    </recommendedName>
</protein>
<keyword evidence="3" id="KW-0963">Cytoplasm</keyword>
<evidence type="ECO:0000256" key="9">
    <source>
        <dbReference type="ARBA" id="ARBA00022843"/>
    </source>
</evidence>
<dbReference type="GeneTree" id="ENSGT00940000153232"/>
<dbReference type="PRINTS" id="PR00376">
    <property type="entry name" value="IL1BCENZYME"/>
</dbReference>
<evidence type="ECO:0000256" key="12">
    <source>
        <dbReference type="ARBA" id="ARBA00036189"/>
    </source>
</evidence>
<dbReference type="PROSITE" id="PS50207">
    <property type="entry name" value="CASPASE_P10"/>
    <property type="match status" value="1"/>
</dbReference>
<comment type="subcellular location">
    <subcellularLocation>
        <location evidence="1">Cytoplasm</location>
    </subcellularLocation>
</comment>
<dbReference type="GO" id="GO:0051604">
    <property type="term" value="P:protein maturation"/>
    <property type="evidence" value="ECO:0007669"/>
    <property type="project" value="UniProtKB-ARBA"/>
</dbReference>
<dbReference type="InterPro" id="IPR029030">
    <property type="entry name" value="Caspase-like_dom_sf"/>
</dbReference>
<dbReference type="PANTHER" id="PTHR10454">
    <property type="entry name" value="CASPASE"/>
    <property type="match status" value="1"/>
</dbReference>
<dbReference type="Gene3D" id="3.40.50.1460">
    <property type="match status" value="1"/>
</dbReference>
<dbReference type="InterPro" id="IPR016129">
    <property type="entry name" value="Caspase_his_AS"/>
</dbReference>
<evidence type="ECO:0000256" key="14">
    <source>
        <dbReference type="ARBA" id="ARBA00039708"/>
    </source>
</evidence>
<dbReference type="InterPro" id="IPR015917">
    <property type="entry name" value="Pept_C14A"/>
</dbReference>
<dbReference type="OMA" id="RYAAYYP"/>
<evidence type="ECO:0000313" key="18">
    <source>
        <dbReference type="Ensembl" id="ENSELUP00000004269.2"/>
    </source>
</evidence>
<dbReference type="InterPro" id="IPR002398">
    <property type="entry name" value="Pept_C14"/>
</dbReference>
<dbReference type="GO" id="GO:0030216">
    <property type="term" value="P:keratinocyte differentiation"/>
    <property type="evidence" value="ECO:0007669"/>
    <property type="project" value="TreeGrafter"/>
</dbReference>
<keyword evidence="10" id="KW-0007">Acetylation</keyword>
<evidence type="ECO:0000256" key="10">
    <source>
        <dbReference type="ARBA" id="ARBA00022990"/>
    </source>
</evidence>
<dbReference type="Pfam" id="PF00656">
    <property type="entry name" value="Peptidase_C14"/>
    <property type="match status" value="1"/>
</dbReference>
<keyword evidence="5" id="KW-0645">Protease</keyword>
<dbReference type="OrthoDB" id="6116485at2759"/>
<dbReference type="PROSITE" id="PS01122">
    <property type="entry name" value="CASPASE_CYS"/>
    <property type="match status" value="1"/>
</dbReference>
<evidence type="ECO:0000256" key="4">
    <source>
        <dbReference type="ARBA" id="ARBA00022553"/>
    </source>
</evidence>
<evidence type="ECO:0000259" key="16">
    <source>
        <dbReference type="PROSITE" id="PS50207"/>
    </source>
</evidence>
<sequence>MTYDWLLLVKKTTANFHVRSRTVVKFSTIKGVVKVFALRLCAMSQVMDHGAGSQGDHVDAKGVPAQRPLCPSLPHFSTEDNKMDATPSADVYKYNMNYPSIGQCVIINNKNFDKITGMSCRSGTDVDAAHAMKLFTGLGYKIKFVNDQSVKQIQDLLLKVSQEDHSQSASFVCVLLSHGEDGVLYGTDGIVQLKKLTSLFKGDCCKTLVGKPKLFFIQACRGSELDGGIETDSVANDSQERIPVEADFLYAYSTAPGYYSWRNTQNGSWFMQALFKMFQQYGKTLEVMQIMTRVNHMVALNFESSSSTPGFSCKKQIPCIVSMLTKELYFPS</sequence>
<evidence type="ECO:0000256" key="15">
    <source>
        <dbReference type="RuleBase" id="RU003971"/>
    </source>
</evidence>
<dbReference type="EC" id="3.4.22.56" evidence="13"/>
<reference evidence="18" key="2">
    <citation type="submission" date="2020-02" db="EMBL/GenBank/DDBJ databases">
        <title>Esox lucius (northern pike) genome, fEsoLuc1, primary haplotype.</title>
        <authorList>
            <person name="Myers G."/>
            <person name="Karagic N."/>
            <person name="Meyer A."/>
            <person name="Pippel M."/>
            <person name="Reichard M."/>
            <person name="Winkler S."/>
            <person name="Tracey A."/>
            <person name="Sims Y."/>
            <person name="Howe K."/>
            <person name="Rhie A."/>
            <person name="Formenti G."/>
            <person name="Durbin R."/>
            <person name="Fedrigo O."/>
            <person name="Jarvis E.D."/>
        </authorList>
    </citation>
    <scope>NUCLEOTIDE SEQUENCE [LARGE SCALE GENOMIC DNA]</scope>
</reference>
<dbReference type="Ensembl" id="ENSELUT00000012625.3">
    <property type="protein sequence ID" value="ENSELUP00000004269.2"/>
    <property type="gene ID" value="ENSELUG00000005491.3"/>
</dbReference>
<keyword evidence="9" id="KW-0832">Ubl conjugation</keyword>
<dbReference type="FunFam" id="3.40.50.1460:FF:000001">
    <property type="entry name" value="Caspase-3 preproprotein"/>
    <property type="match status" value="1"/>
</dbReference>
<dbReference type="PROSITE" id="PS01121">
    <property type="entry name" value="CASPASE_HIS"/>
    <property type="match status" value="1"/>
</dbReference>
<evidence type="ECO:0000313" key="19">
    <source>
        <dbReference type="Proteomes" id="UP000265140"/>
    </source>
</evidence>
<evidence type="ECO:0000259" key="17">
    <source>
        <dbReference type="PROSITE" id="PS50208"/>
    </source>
</evidence>
<dbReference type="GO" id="GO:0097194">
    <property type="term" value="P:execution phase of apoptosis"/>
    <property type="evidence" value="ECO:0007669"/>
    <property type="project" value="UniProtKB-ARBA"/>
</dbReference>
<reference evidence="19" key="1">
    <citation type="journal article" date="2014" name="PLoS ONE">
        <title>The genome and linkage map of the northern pike (Esox lucius): conserved synteny revealed between the salmonid sister group and the Neoteleostei.</title>
        <authorList>
            <person name="Rondeau E.B."/>
            <person name="Minkley D.R."/>
            <person name="Leong J.S."/>
            <person name="Messmer A.M."/>
            <person name="Jantzen J.R."/>
            <person name="von Schalburg K.R."/>
            <person name="Lemon C."/>
            <person name="Bird N.H."/>
            <person name="Koop B.F."/>
        </authorList>
    </citation>
    <scope>NUCLEOTIDE SEQUENCE</scope>
</reference>
<reference evidence="18" key="4">
    <citation type="submission" date="2025-09" db="UniProtKB">
        <authorList>
            <consortium name="Ensembl"/>
        </authorList>
    </citation>
    <scope>IDENTIFICATION</scope>
</reference>
<evidence type="ECO:0000256" key="5">
    <source>
        <dbReference type="ARBA" id="ARBA00022670"/>
    </source>
</evidence>
<dbReference type="GO" id="GO:0043525">
    <property type="term" value="P:positive regulation of neuron apoptotic process"/>
    <property type="evidence" value="ECO:0007669"/>
    <property type="project" value="TreeGrafter"/>
</dbReference>
<proteinExistence type="inferred from homology"/>
<evidence type="ECO:0000256" key="2">
    <source>
        <dbReference type="ARBA" id="ARBA00010134"/>
    </source>
</evidence>
<keyword evidence="6" id="KW-0053">Apoptosis</keyword>
<dbReference type="GO" id="GO:0031264">
    <property type="term" value="C:death-inducing signaling complex"/>
    <property type="evidence" value="ECO:0007669"/>
    <property type="project" value="TreeGrafter"/>
</dbReference>
<evidence type="ECO:0000256" key="7">
    <source>
        <dbReference type="ARBA" id="ARBA00022801"/>
    </source>
</evidence>
<keyword evidence="11" id="KW-0865">Zymogen</keyword>
<comment type="similarity">
    <text evidence="2 15">Belongs to the peptidase C14A family.</text>
</comment>
<reference evidence="18" key="3">
    <citation type="submission" date="2025-08" db="UniProtKB">
        <authorList>
            <consortium name="Ensembl"/>
        </authorList>
    </citation>
    <scope>IDENTIFICATION</scope>
</reference>
<dbReference type="InParanoid" id="A0A3P8XKT6"/>
<keyword evidence="7" id="KW-0378">Hydrolase</keyword>
<dbReference type="GO" id="GO:0006508">
    <property type="term" value="P:proteolysis"/>
    <property type="evidence" value="ECO:0007669"/>
    <property type="project" value="UniProtKB-KW"/>
</dbReference>
<dbReference type="InterPro" id="IPR011600">
    <property type="entry name" value="Pept_C14_caspase"/>
</dbReference>
<organism evidence="18 19">
    <name type="scientific">Esox lucius</name>
    <name type="common">Northern pike</name>
    <dbReference type="NCBI Taxonomy" id="8010"/>
    <lineage>
        <taxon>Eukaryota</taxon>
        <taxon>Metazoa</taxon>
        <taxon>Chordata</taxon>
        <taxon>Craniata</taxon>
        <taxon>Vertebrata</taxon>
        <taxon>Euteleostomi</taxon>
        <taxon>Actinopterygii</taxon>
        <taxon>Neopterygii</taxon>
        <taxon>Teleostei</taxon>
        <taxon>Protacanthopterygii</taxon>
        <taxon>Esociformes</taxon>
        <taxon>Esocidae</taxon>
        <taxon>Esox</taxon>
    </lineage>
</organism>
<dbReference type="GeneID" id="105029385"/>
<dbReference type="GO" id="GO:0030182">
    <property type="term" value="P:neuron differentiation"/>
    <property type="evidence" value="ECO:0007669"/>
    <property type="project" value="TreeGrafter"/>
</dbReference>
<dbReference type="InterPro" id="IPR001309">
    <property type="entry name" value="Pept_C14_p20"/>
</dbReference>
<dbReference type="AlphaFoldDB" id="A0A3P8XKT6"/>
<keyword evidence="19" id="KW-1185">Reference proteome</keyword>
<dbReference type="GO" id="GO:0005737">
    <property type="term" value="C:cytoplasm"/>
    <property type="evidence" value="ECO:0007669"/>
    <property type="project" value="UniProtKB-SubCell"/>
</dbReference>
<keyword evidence="4" id="KW-0597">Phosphoprotein</keyword>
<dbReference type="InterPro" id="IPR002138">
    <property type="entry name" value="Pept_C14_p10"/>
</dbReference>
<dbReference type="STRING" id="8010.ENSELUP00000004269"/>
<dbReference type="PROSITE" id="PS50208">
    <property type="entry name" value="CASPASE_P20"/>
    <property type="match status" value="1"/>
</dbReference>
<feature type="domain" description="Caspase family p10" evidence="16">
    <location>
        <begin position="238"/>
        <end position="332"/>
    </location>
</feature>
<dbReference type="Bgee" id="ENSELUG00000005491">
    <property type="expression patterns" value="Expressed in nose and 14 other cell types or tissues"/>
</dbReference>
<evidence type="ECO:0000256" key="8">
    <source>
        <dbReference type="ARBA" id="ARBA00022807"/>
    </source>
</evidence>
<dbReference type="GO" id="GO:0030218">
    <property type="term" value="P:erythrocyte differentiation"/>
    <property type="evidence" value="ECO:0007669"/>
    <property type="project" value="TreeGrafter"/>
</dbReference>
<keyword evidence="8" id="KW-0788">Thiol protease</keyword>
<evidence type="ECO:0000256" key="13">
    <source>
        <dbReference type="ARBA" id="ARBA00038900"/>
    </source>
</evidence>
<dbReference type="CTD" id="836"/>
<dbReference type="GO" id="GO:0004197">
    <property type="term" value="F:cysteine-type endopeptidase activity"/>
    <property type="evidence" value="ECO:0007669"/>
    <property type="project" value="InterPro"/>
</dbReference>
<dbReference type="Proteomes" id="UP000265140">
    <property type="component" value="Chromosome 13"/>
</dbReference>
<dbReference type="SMART" id="SM00115">
    <property type="entry name" value="CASc"/>
    <property type="match status" value="1"/>
</dbReference>
<accession>A0A3P8XKT6</accession>
<dbReference type="FunFam" id="3.30.70.1470:FF:000002">
    <property type="entry name" value="Caspase-3"/>
    <property type="match status" value="1"/>
</dbReference>
<dbReference type="CDD" id="cd00032">
    <property type="entry name" value="CASc"/>
    <property type="match status" value="1"/>
</dbReference>
<evidence type="ECO:0000256" key="1">
    <source>
        <dbReference type="ARBA" id="ARBA00004496"/>
    </source>
</evidence>
<comment type="catalytic activity">
    <reaction evidence="12">
        <text>Strict requirement for an Asp residue at positions P1 and P4. It has a preferred cleavage sequence of Asp-Xaa-Xaa-Asp-|- with a hydrophobic amino-acid residue at P2 and a hydrophilic amino-acid residue at P3, although Val or Ala are also accepted at this position.</text>
        <dbReference type="EC" id="3.4.22.56"/>
    </reaction>
</comment>
<evidence type="ECO:0000256" key="11">
    <source>
        <dbReference type="ARBA" id="ARBA00023145"/>
    </source>
</evidence>
<name>A0A3P8XKT6_ESOLU</name>